<comment type="caution">
    <text evidence="1">The sequence shown here is derived from an EMBL/GenBank/DDBJ whole genome shotgun (WGS) entry which is preliminary data.</text>
</comment>
<protein>
    <submittedName>
        <fullName evidence="1">Uncharacterized protein</fullName>
    </submittedName>
</protein>
<dbReference type="OrthoDB" id="5419219at2759"/>
<evidence type="ECO:0000313" key="1">
    <source>
        <dbReference type="EMBL" id="KXX80980.1"/>
    </source>
</evidence>
<dbReference type="Proteomes" id="UP000078237">
    <property type="component" value="Unassembled WGS sequence"/>
</dbReference>
<dbReference type="VEuPathDB" id="FungiDB:MMYC01_205192"/>
<dbReference type="AlphaFoldDB" id="A0A175WCS8"/>
<sequence>MPSKKWVLRKLYFRQCSVYRFGILEVLMHFIVRVRGDNRLVRVSYKNYKISAIVYRTGFGLFRTLVFQDRDNNLDGISERTAVNSARHTFSQLDATLRPLNGSHDSIGTKITWVYVVGNGVELDHESSSIDLYIYERVQLRSMSNVISVIVPLLFASPILVLHIQSSIEVVIKRELYPGPNNRSGNTQQAYPPIEYTASFYLDTREHRAMQGICGEKDSTSLSNSLIRRNGLLSGTAITRIGRTKTWTGDCSDSEELYRTAEKVKDNLSQIKKTGRS</sequence>
<gene>
    <name evidence="1" type="ORF">MMYC01_205192</name>
</gene>
<dbReference type="EMBL" id="LCTW02000045">
    <property type="protein sequence ID" value="KXX80980.1"/>
    <property type="molecule type" value="Genomic_DNA"/>
</dbReference>
<dbReference type="STRING" id="100816.A0A175WCS8"/>
<evidence type="ECO:0000313" key="2">
    <source>
        <dbReference type="Proteomes" id="UP000078237"/>
    </source>
</evidence>
<proteinExistence type="predicted"/>
<accession>A0A175WCS8</accession>
<reference evidence="1 2" key="1">
    <citation type="journal article" date="2016" name="Genome Announc.">
        <title>Genome Sequence of Madurella mycetomatis mm55, Isolated from a Human Mycetoma Case in Sudan.</title>
        <authorList>
            <person name="Smit S."/>
            <person name="Derks M.F."/>
            <person name="Bervoets S."/>
            <person name="Fahal A."/>
            <person name="van Leeuwen W."/>
            <person name="van Belkum A."/>
            <person name="van de Sande W.W."/>
        </authorList>
    </citation>
    <scope>NUCLEOTIDE SEQUENCE [LARGE SCALE GENOMIC DNA]</scope>
    <source>
        <strain evidence="2">mm55</strain>
    </source>
</reference>
<keyword evidence="2" id="KW-1185">Reference proteome</keyword>
<name>A0A175WCS8_9PEZI</name>
<organism evidence="1 2">
    <name type="scientific">Madurella mycetomatis</name>
    <dbReference type="NCBI Taxonomy" id="100816"/>
    <lineage>
        <taxon>Eukaryota</taxon>
        <taxon>Fungi</taxon>
        <taxon>Dikarya</taxon>
        <taxon>Ascomycota</taxon>
        <taxon>Pezizomycotina</taxon>
        <taxon>Sordariomycetes</taxon>
        <taxon>Sordariomycetidae</taxon>
        <taxon>Sordariales</taxon>
        <taxon>Sordariales incertae sedis</taxon>
        <taxon>Madurella</taxon>
    </lineage>
</organism>